<dbReference type="EMBL" id="MU854437">
    <property type="protein sequence ID" value="KAK4038187.1"/>
    <property type="molecule type" value="Genomic_DNA"/>
</dbReference>
<evidence type="ECO:0000313" key="2">
    <source>
        <dbReference type="EMBL" id="KAK4038187.1"/>
    </source>
</evidence>
<comment type="caution">
    <text evidence="2">The sequence shown here is derived from an EMBL/GenBank/DDBJ whole genome shotgun (WGS) entry which is preliminary data.</text>
</comment>
<accession>A0AAN6PCP1</accession>
<organism evidence="2 3">
    <name type="scientific">Parachaetomium inaequale</name>
    <dbReference type="NCBI Taxonomy" id="2588326"/>
    <lineage>
        <taxon>Eukaryota</taxon>
        <taxon>Fungi</taxon>
        <taxon>Dikarya</taxon>
        <taxon>Ascomycota</taxon>
        <taxon>Pezizomycotina</taxon>
        <taxon>Sordariomycetes</taxon>
        <taxon>Sordariomycetidae</taxon>
        <taxon>Sordariales</taxon>
        <taxon>Chaetomiaceae</taxon>
        <taxon>Parachaetomium</taxon>
    </lineage>
</organism>
<dbReference type="InterPro" id="IPR021858">
    <property type="entry name" value="Fun_TF"/>
</dbReference>
<protein>
    <submittedName>
        <fullName evidence="2">Uncharacterized protein</fullName>
    </submittedName>
</protein>
<keyword evidence="3" id="KW-1185">Reference proteome</keyword>
<evidence type="ECO:0000256" key="1">
    <source>
        <dbReference type="ARBA" id="ARBA00023242"/>
    </source>
</evidence>
<sequence length="417" mass="46714">MQPTTLNLTRETLLLQTYLTNRRLVSRFLLSGAFTDAVLSHLCTTLHAAPEMLLHVTLACASRFASRGFVPAALGGDLEGRHADAKAVKVLRGVEVQAREGRMGIREVVLVLTLGLGLVTFDLSDSGLWAHEVCRFTLGLVERGYYSSRGAIKGGIWVHQAGRVFEVDDALLPPLSMDVYNCLVRRQIPICRLEMGHDEGKRVDKYLGLCGPLLAMLFDICRLSHQLRPSGDPSQTLDAKARDEILGELDGIEDTVLEWDPQVPELFALAASPDEVRGVQGQARIYKIMTLLIIHRLRYAFGTQDDNAYELSQTILAEIEKVYARPSTPGGYVKNSTGQFDYRLSLPFFIAAIELEDPSERIRALDRLQSVVCRKIYPRVVEQLGQALKFVWEARDWQYCTHWFDLLSTGIVPFILL</sequence>
<proteinExistence type="predicted"/>
<evidence type="ECO:0000313" key="3">
    <source>
        <dbReference type="Proteomes" id="UP001303115"/>
    </source>
</evidence>
<dbReference type="Proteomes" id="UP001303115">
    <property type="component" value="Unassembled WGS sequence"/>
</dbReference>
<keyword evidence="1" id="KW-0539">Nucleus</keyword>
<reference evidence="3" key="1">
    <citation type="journal article" date="2023" name="Mol. Phylogenet. Evol.">
        <title>Genome-scale phylogeny and comparative genomics of the fungal order Sordariales.</title>
        <authorList>
            <person name="Hensen N."/>
            <person name="Bonometti L."/>
            <person name="Westerberg I."/>
            <person name="Brannstrom I.O."/>
            <person name="Guillou S."/>
            <person name="Cros-Aarteil S."/>
            <person name="Calhoun S."/>
            <person name="Haridas S."/>
            <person name="Kuo A."/>
            <person name="Mondo S."/>
            <person name="Pangilinan J."/>
            <person name="Riley R."/>
            <person name="LaButti K."/>
            <person name="Andreopoulos B."/>
            <person name="Lipzen A."/>
            <person name="Chen C."/>
            <person name="Yan M."/>
            <person name="Daum C."/>
            <person name="Ng V."/>
            <person name="Clum A."/>
            <person name="Steindorff A."/>
            <person name="Ohm R.A."/>
            <person name="Martin F."/>
            <person name="Silar P."/>
            <person name="Natvig D.O."/>
            <person name="Lalanne C."/>
            <person name="Gautier V."/>
            <person name="Ament-Velasquez S.L."/>
            <person name="Kruys A."/>
            <person name="Hutchinson M.I."/>
            <person name="Powell A.J."/>
            <person name="Barry K."/>
            <person name="Miller A.N."/>
            <person name="Grigoriev I.V."/>
            <person name="Debuchy R."/>
            <person name="Gladieux P."/>
            <person name="Hiltunen Thoren M."/>
            <person name="Johannesson H."/>
        </authorList>
    </citation>
    <scope>NUCLEOTIDE SEQUENCE [LARGE SCALE GENOMIC DNA]</scope>
    <source>
        <strain evidence="3">CBS 284.82</strain>
    </source>
</reference>
<name>A0AAN6PCP1_9PEZI</name>
<dbReference type="AlphaFoldDB" id="A0AAN6PCP1"/>
<gene>
    <name evidence="2" type="ORF">C8A01DRAFT_48180</name>
</gene>
<dbReference type="Pfam" id="PF11951">
    <property type="entry name" value="Fungal_trans_2"/>
    <property type="match status" value="1"/>
</dbReference>